<evidence type="ECO:0000256" key="4">
    <source>
        <dbReference type="PROSITE-ProRule" id="PRU00433"/>
    </source>
</evidence>
<keyword evidence="2 4" id="KW-0479">Metal-binding</keyword>
<dbReference type="GO" id="GO:0009055">
    <property type="term" value="F:electron transfer activity"/>
    <property type="evidence" value="ECO:0007669"/>
    <property type="project" value="InterPro"/>
</dbReference>
<organism evidence="6 7">
    <name type="scientific">Bradyrhizobium elkanii</name>
    <dbReference type="NCBI Taxonomy" id="29448"/>
    <lineage>
        <taxon>Bacteria</taxon>
        <taxon>Pseudomonadati</taxon>
        <taxon>Pseudomonadota</taxon>
        <taxon>Alphaproteobacteria</taxon>
        <taxon>Hyphomicrobiales</taxon>
        <taxon>Nitrobacteraceae</taxon>
        <taxon>Bradyrhizobium</taxon>
    </lineage>
</organism>
<keyword evidence="3 4" id="KW-0408">Iron</keyword>
<protein>
    <submittedName>
        <fullName evidence="6">Cytochrome c553</fullName>
    </submittedName>
</protein>
<dbReference type="SUPFAM" id="SSF46626">
    <property type="entry name" value="Cytochrome c"/>
    <property type="match status" value="1"/>
</dbReference>
<dbReference type="InterPro" id="IPR051395">
    <property type="entry name" value="Cytochrome_c_Peroxidase/MauG"/>
</dbReference>
<dbReference type="InterPro" id="IPR009056">
    <property type="entry name" value="Cyt_c-like_dom"/>
</dbReference>
<accession>A0A8I1Y859</accession>
<comment type="caution">
    <text evidence="6">The sequence shown here is derived from an EMBL/GenBank/DDBJ whole genome shotgun (WGS) entry which is preliminary data.</text>
</comment>
<evidence type="ECO:0000256" key="2">
    <source>
        <dbReference type="ARBA" id="ARBA00022723"/>
    </source>
</evidence>
<dbReference type="EMBL" id="JAFICZ010000001">
    <property type="protein sequence ID" value="MBP1293621.1"/>
    <property type="molecule type" value="Genomic_DNA"/>
</dbReference>
<evidence type="ECO:0000259" key="5">
    <source>
        <dbReference type="PROSITE" id="PS51007"/>
    </source>
</evidence>
<dbReference type="Gene3D" id="1.10.760.10">
    <property type="entry name" value="Cytochrome c-like domain"/>
    <property type="match status" value="1"/>
</dbReference>
<evidence type="ECO:0000313" key="7">
    <source>
        <dbReference type="Proteomes" id="UP000673383"/>
    </source>
</evidence>
<feature type="domain" description="Cytochrome c" evidence="5">
    <location>
        <begin position="367"/>
        <end position="636"/>
    </location>
</feature>
<reference evidence="6" key="1">
    <citation type="submission" date="2021-02" db="EMBL/GenBank/DDBJ databases">
        <title>Genomic Encyclopedia of Type Strains, Phase IV (KMG-V): Genome sequencing to study the core and pangenomes of soil and plant-associated prokaryotes.</title>
        <authorList>
            <person name="Whitman W."/>
        </authorList>
    </citation>
    <scope>NUCLEOTIDE SEQUENCE</scope>
    <source>
        <strain evidence="6">USDA 406</strain>
    </source>
</reference>
<name>A0A8I1Y859_BRAEL</name>
<dbReference type="PANTHER" id="PTHR30600">
    <property type="entry name" value="CYTOCHROME C PEROXIDASE-RELATED"/>
    <property type="match status" value="1"/>
</dbReference>
<dbReference type="InterPro" id="IPR047758">
    <property type="entry name" value="CytoC_perox"/>
</dbReference>
<dbReference type="AlphaFoldDB" id="A0A8I1Y859"/>
<dbReference type="PROSITE" id="PS51007">
    <property type="entry name" value="CYTC"/>
    <property type="match status" value="2"/>
</dbReference>
<proteinExistence type="predicted"/>
<dbReference type="PANTHER" id="PTHR30600:SF9">
    <property type="entry name" value="BLR7738 PROTEIN"/>
    <property type="match status" value="1"/>
</dbReference>
<dbReference type="GO" id="GO:0046872">
    <property type="term" value="F:metal ion binding"/>
    <property type="evidence" value="ECO:0007669"/>
    <property type="project" value="UniProtKB-KW"/>
</dbReference>
<dbReference type="InterPro" id="IPR036909">
    <property type="entry name" value="Cyt_c-like_dom_sf"/>
</dbReference>
<dbReference type="NCBIfam" id="NF040606">
    <property type="entry name" value="CytoC_perox"/>
    <property type="match status" value="1"/>
</dbReference>
<evidence type="ECO:0000256" key="3">
    <source>
        <dbReference type="ARBA" id="ARBA00023004"/>
    </source>
</evidence>
<dbReference type="Pfam" id="PF21419">
    <property type="entry name" value="RoxA-like_Cyt-c"/>
    <property type="match status" value="1"/>
</dbReference>
<dbReference type="GO" id="GO:0004130">
    <property type="term" value="F:cytochrome-c peroxidase activity"/>
    <property type="evidence" value="ECO:0007669"/>
    <property type="project" value="TreeGrafter"/>
</dbReference>
<sequence length="636" mass="68992">MIDDQATCKPKGEPKFAGNGAEFRRTPLLAILTMEAVGHTMLRTLFIIALTFVVTTRSSAQGTDANPIYVDQGMDWTAAARADFYSRDQGSRLIALSWMQALKQKNGQPFLADGLSRYGYLPNPANTANLPVGFHASGPQDFQVVGMTCSACHTRQIEVDGKVYRVDGGPGLVDFYALLGDLDKAVGDVIASDSSFAPFAAAVLRSTTPDAADVADLRRQVDGWYLRFHTLMVRALPKSGWGVGRLDAVGMIFNRISGLDIGPPPDFMIPENMKNADAPVRYPFLWNSPRQDKTQWPGFAKNGNDILGLARNVGEVLGVFATFEPKRQGAIINFLDNNSTNFDGLSELENLVKRIGPPKWPWKIDAALATRGKVIFERDSAEGGCSGCHGIEDGEQRVPFIKTWRTPVQNVGTDTREYDVLTWKAKTGVLKGAFIPFATAPLKENDEIFNILATSVIGSIAEHLLAGGAPSTNARVAAAPEPGSSDTPESLGLVRLPPTLQDLLTAFDTASTSEAIKTKRQGAERAFRSRLPPWGSYEARVLQGIWAAAPYLHNGSVPTLAELLKPSGQRLSQFSVGRKYDIENVGLAATQEPLSETLSLTDCSNINSGNSRCGHEYGTSLSDPEKRALLEYLKTL</sequence>
<dbReference type="GO" id="GO:0020037">
    <property type="term" value="F:heme binding"/>
    <property type="evidence" value="ECO:0007669"/>
    <property type="project" value="InterPro"/>
</dbReference>
<gene>
    <name evidence="6" type="ORF">JOH49_003374</name>
</gene>
<keyword evidence="1 4" id="KW-0349">Heme</keyword>
<evidence type="ECO:0000313" key="6">
    <source>
        <dbReference type="EMBL" id="MBP1293621.1"/>
    </source>
</evidence>
<evidence type="ECO:0000256" key="1">
    <source>
        <dbReference type="ARBA" id="ARBA00022617"/>
    </source>
</evidence>
<feature type="domain" description="Cytochrome c" evidence="5">
    <location>
        <begin position="133"/>
        <end position="222"/>
    </location>
</feature>
<dbReference type="Proteomes" id="UP000673383">
    <property type="component" value="Unassembled WGS sequence"/>
</dbReference>
<dbReference type="RefSeq" id="WP_244980950.1">
    <property type="nucleotide sequence ID" value="NZ_CP126003.1"/>
</dbReference>